<evidence type="ECO:0000256" key="6">
    <source>
        <dbReference type="RuleBase" id="RU003345"/>
    </source>
</evidence>
<feature type="binding site" evidence="4">
    <location>
        <position position="388"/>
    </location>
    <ligand>
        <name>NAD(+)</name>
        <dbReference type="ChEBI" id="CHEBI:57540"/>
    </ligand>
</feature>
<dbReference type="Pfam" id="PF00171">
    <property type="entry name" value="Aldedh"/>
    <property type="match status" value="1"/>
</dbReference>
<name>A0A127QEE5_9BURK</name>
<evidence type="ECO:0000259" key="7">
    <source>
        <dbReference type="Pfam" id="PF00171"/>
    </source>
</evidence>
<dbReference type="EMBL" id="CP013235">
    <property type="protein sequence ID" value="AMP08428.1"/>
    <property type="molecule type" value="Genomic_DNA"/>
</dbReference>
<evidence type="ECO:0000313" key="9">
    <source>
        <dbReference type="Proteomes" id="UP000071778"/>
    </source>
</evidence>
<keyword evidence="2 6" id="KW-0560">Oxidoreductase</keyword>
<dbReference type="SUPFAM" id="SSF53720">
    <property type="entry name" value="ALDH-like"/>
    <property type="match status" value="1"/>
</dbReference>
<dbReference type="InterPro" id="IPR016162">
    <property type="entry name" value="Ald_DH_N"/>
</dbReference>
<dbReference type="PROSITE" id="PS00687">
    <property type="entry name" value="ALDEHYDE_DEHYDR_GLU"/>
    <property type="match status" value="1"/>
</dbReference>
<dbReference type="InterPro" id="IPR017656">
    <property type="entry name" value="Put_phosphonoacetaldehyde_DH"/>
</dbReference>
<feature type="binding site" evidence="4">
    <location>
        <begin position="161"/>
        <end position="163"/>
    </location>
    <ligand>
        <name>NAD(+)</name>
        <dbReference type="ChEBI" id="CHEBI:57540"/>
    </ligand>
</feature>
<evidence type="ECO:0000256" key="4">
    <source>
        <dbReference type="PIRSR" id="PIRSR617656-3"/>
    </source>
</evidence>
<gene>
    <name evidence="8" type="ORF">CAter282_0619</name>
</gene>
<dbReference type="PROSITE" id="PS00070">
    <property type="entry name" value="ALDEHYDE_DEHYDR_CYS"/>
    <property type="match status" value="1"/>
</dbReference>
<feature type="active site" description="Proton donor/acceptor" evidence="3">
    <location>
        <position position="260"/>
    </location>
</feature>
<feature type="active site" description="Nucleophile" evidence="3">
    <location>
        <position position="294"/>
    </location>
</feature>
<dbReference type="GO" id="GO:0008911">
    <property type="term" value="F:lactaldehyde dehydrogenase (NAD+) activity"/>
    <property type="evidence" value="ECO:0007669"/>
    <property type="project" value="TreeGrafter"/>
</dbReference>
<protein>
    <submittedName>
        <fullName evidence="8">Putative phosphonoacetaldehyde dehydrogenase</fullName>
    </submittedName>
</protein>
<feature type="binding site" evidence="4">
    <location>
        <position position="241"/>
    </location>
    <ligand>
        <name>NAD(+)</name>
        <dbReference type="ChEBI" id="CHEBI:57540"/>
    </ligand>
</feature>
<dbReference type="OrthoDB" id="6187633at2"/>
<dbReference type="CDD" id="cd07146">
    <property type="entry name" value="ALDH_PhpJ"/>
    <property type="match status" value="1"/>
</dbReference>
<dbReference type="Gene3D" id="3.40.605.10">
    <property type="entry name" value="Aldehyde Dehydrogenase, Chain A, domain 1"/>
    <property type="match status" value="1"/>
</dbReference>
<dbReference type="InterPro" id="IPR016163">
    <property type="entry name" value="Ald_DH_C"/>
</dbReference>
<dbReference type="InterPro" id="IPR051020">
    <property type="entry name" value="ALDH-related_metabolic_enz"/>
</dbReference>
<keyword evidence="4" id="KW-0520">NAD</keyword>
<dbReference type="InterPro" id="IPR029510">
    <property type="entry name" value="Ald_DH_CS_GLU"/>
</dbReference>
<keyword evidence="9" id="KW-1185">Reference proteome</keyword>
<evidence type="ECO:0000256" key="1">
    <source>
        <dbReference type="ARBA" id="ARBA00009986"/>
    </source>
</evidence>
<dbReference type="AlphaFoldDB" id="A0A127QEE5"/>
<comment type="similarity">
    <text evidence="1 6">Belongs to the aldehyde dehydrogenase family.</text>
</comment>
<dbReference type="Proteomes" id="UP000071778">
    <property type="component" value="Chromosome"/>
</dbReference>
<evidence type="ECO:0000256" key="5">
    <source>
        <dbReference type="PROSITE-ProRule" id="PRU10007"/>
    </source>
</evidence>
<proteinExistence type="inferred from homology"/>
<dbReference type="NCBIfam" id="TIGR03250">
    <property type="entry name" value="PhnAcAld_DH"/>
    <property type="match status" value="1"/>
</dbReference>
<feature type="active site" evidence="5">
    <location>
        <position position="260"/>
    </location>
</feature>
<dbReference type="PANTHER" id="PTHR42991">
    <property type="entry name" value="ALDEHYDE DEHYDROGENASE"/>
    <property type="match status" value="1"/>
</dbReference>
<evidence type="ECO:0000313" key="8">
    <source>
        <dbReference type="EMBL" id="AMP08428.1"/>
    </source>
</evidence>
<dbReference type="Gene3D" id="3.40.309.10">
    <property type="entry name" value="Aldehyde Dehydrogenase, Chain A, domain 2"/>
    <property type="match status" value="1"/>
</dbReference>
<reference evidence="8 9" key="1">
    <citation type="submission" date="2015-11" db="EMBL/GenBank/DDBJ databases">
        <title>Exploring the genomic traits of fungus-feeding bacterial genus Collimonas.</title>
        <authorList>
            <person name="Song C."/>
            <person name="Schmidt R."/>
            <person name="de Jager V."/>
            <person name="Krzyzanowska D."/>
            <person name="Jongedijk E."/>
            <person name="Cankar K."/>
            <person name="Beekwilder J."/>
            <person name="van Veen A."/>
            <person name="de Boer W."/>
            <person name="van Veen J.A."/>
            <person name="Garbeva P."/>
        </authorList>
    </citation>
    <scope>NUCLEOTIDE SEQUENCE [LARGE SCALE GENOMIC DNA]</scope>
    <source>
        <strain evidence="8 9">Ter282</strain>
    </source>
</reference>
<dbReference type="PANTHER" id="PTHR42991:SF1">
    <property type="entry name" value="ALDEHYDE DEHYDROGENASE"/>
    <property type="match status" value="1"/>
</dbReference>
<sequence>MSMLTELGKLKQGEPLHQNMRIAGKLVGNERRIEIRHPFNNALIGSVPKATVDDIRHAFQIARAFRSPLTRYERSRIMLRTAELLRANADAISDLITAEAGLCKKDTLYEVGRACDVFVFAANQALVDDGQVFSCDLTPHGKQRKVYTLKEPLLGAISAITPFNHPLNQVAHKVAPSIATNNRMVLKPTEKTPLSALLLADILYEAGLPPEMFSVVTGDPAEIADEMLTNPDVDLVTFTGGVPIGKYIAAKAVYKRQILELGGNDPIIVMEDADLEEAATLAVSGSYKNSGQRCTAIKRMIVHQTVADEFVELLLNKTKAIKYGDPMDPHNDMGTVIDARSACAFEAKVIDAQQRGAKLLYGNLRDGALYSPTVLDHVPADCQLVAEETFGPVSPVIRCNDIADAIRISNSTPYGLSSSVCTNRLDYITRFIRELQVGSVNVREVPGYRLELTPFGGIKDSGLGYKEGVQEAMKSFCNTKTYSLPWN</sequence>
<feature type="binding site" evidence="4">
    <location>
        <begin position="187"/>
        <end position="190"/>
    </location>
    <ligand>
        <name>NAD(+)</name>
        <dbReference type="ChEBI" id="CHEBI:57540"/>
    </ligand>
</feature>
<dbReference type="InterPro" id="IPR016160">
    <property type="entry name" value="Ald_DH_CS_CYS"/>
</dbReference>
<organism evidence="8 9">
    <name type="scientific">Collimonas arenae</name>
    <dbReference type="NCBI Taxonomy" id="279058"/>
    <lineage>
        <taxon>Bacteria</taxon>
        <taxon>Pseudomonadati</taxon>
        <taxon>Pseudomonadota</taxon>
        <taxon>Betaproteobacteria</taxon>
        <taxon>Burkholderiales</taxon>
        <taxon>Oxalobacteraceae</taxon>
        <taxon>Collimonas</taxon>
    </lineage>
</organism>
<evidence type="ECO:0000256" key="2">
    <source>
        <dbReference type="ARBA" id="ARBA00023002"/>
    </source>
</evidence>
<dbReference type="PATRIC" id="fig|279058.18.peg.620"/>
<dbReference type="InterPro" id="IPR016161">
    <property type="entry name" value="Ald_DH/histidinol_DH"/>
</dbReference>
<accession>A0A127QEE5</accession>
<dbReference type="InterPro" id="IPR015590">
    <property type="entry name" value="Aldehyde_DH_dom"/>
</dbReference>
<feature type="domain" description="Aldehyde dehydrogenase" evidence="7">
    <location>
        <begin position="30"/>
        <end position="481"/>
    </location>
</feature>
<evidence type="ECO:0000256" key="3">
    <source>
        <dbReference type="PIRSR" id="PIRSR617656-1"/>
    </source>
</evidence>